<dbReference type="InterPro" id="IPR003675">
    <property type="entry name" value="Rce1/LyrA-like_dom"/>
</dbReference>
<dbReference type="GO" id="GO:0004175">
    <property type="term" value="F:endopeptidase activity"/>
    <property type="evidence" value="ECO:0007669"/>
    <property type="project" value="UniProtKB-ARBA"/>
</dbReference>
<dbReference type="OrthoDB" id="2017864at2759"/>
<dbReference type="GeneID" id="116201943"/>
<reference evidence="1 2" key="1">
    <citation type="submission" date="2017-11" db="EMBL/GenBank/DDBJ databases">
        <title>De-novo sequencing of pomegranate (Punica granatum L.) genome.</title>
        <authorList>
            <person name="Akparov Z."/>
            <person name="Amiraslanov A."/>
            <person name="Hajiyeva S."/>
            <person name="Abbasov M."/>
            <person name="Kaur K."/>
            <person name="Hamwieh A."/>
            <person name="Solovyev V."/>
            <person name="Salamov A."/>
            <person name="Braich B."/>
            <person name="Kosarev P."/>
            <person name="Mahmoud A."/>
            <person name="Hajiyev E."/>
            <person name="Babayeva S."/>
            <person name="Izzatullayeva V."/>
            <person name="Mammadov A."/>
            <person name="Mammadov A."/>
            <person name="Sharifova S."/>
            <person name="Ojaghi J."/>
            <person name="Eynullazada K."/>
            <person name="Bayramov B."/>
            <person name="Abdulazimova A."/>
            <person name="Shahmuradov I."/>
        </authorList>
    </citation>
    <scope>NUCLEOTIDE SEQUENCE [LARGE SCALE GENOMIC DNA]</scope>
    <source>
        <strain evidence="2">cv. AG2017</strain>
        <tissue evidence="1">Leaf</tissue>
    </source>
</reference>
<evidence type="ECO:0000313" key="2">
    <source>
        <dbReference type="Proteomes" id="UP000233551"/>
    </source>
</evidence>
<organism evidence="1 2">
    <name type="scientific">Punica granatum</name>
    <name type="common">Pomegranate</name>
    <dbReference type="NCBI Taxonomy" id="22663"/>
    <lineage>
        <taxon>Eukaryota</taxon>
        <taxon>Viridiplantae</taxon>
        <taxon>Streptophyta</taxon>
        <taxon>Embryophyta</taxon>
        <taxon>Tracheophyta</taxon>
        <taxon>Spermatophyta</taxon>
        <taxon>Magnoliopsida</taxon>
        <taxon>eudicotyledons</taxon>
        <taxon>Gunneridae</taxon>
        <taxon>Pentapetalae</taxon>
        <taxon>rosids</taxon>
        <taxon>malvids</taxon>
        <taxon>Myrtales</taxon>
        <taxon>Lythraceae</taxon>
        <taxon>Punica</taxon>
    </lineage>
</organism>
<keyword evidence="2" id="KW-1185">Reference proteome</keyword>
<dbReference type="PANTHER" id="PTHR43592">
    <property type="entry name" value="CAAX AMINO TERMINAL PROTEASE"/>
    <property type="match status" value="1"/>
</dbReference>
<dbReference type="Pfam" id="PF02517">
    <property type="entry name" value="Rce1-like"/>
    <property type="match status" value="1"/>
</dbReference>
<protein>
    <submittedName>
        <fullName evidence="1">Uncharacterized protein</fullName>
    </submittedName>
</protein>
<gene>
    <name evidence="1" type="ORF">CRG98_047075</name>
</gene>
<proteinExistence type="predicted"/>
<evidence type="ECO:0000313" key="1">
    <source>
        <dbReference type="EMBL" id="PKI32531.1"/>
    </source>
</evidence>
<comment type="caution">
    <text evidence="1">The sequence shown here is derived from an EMBL/GenBank/DDBJ whole genome shotgun (WGS) entry which is preliminary data.</text>
</comment>
<dbReference type="AlphaFoldDB" id="A0A2I0HLJ4"/>
<sequence>MGLLTVGGYRATTCGAFNCSVLRNHGRKGIPRANYFDSHRVELGNFAVKSSAKRLRKRSKPRKGDDVGIDESLLDEKKGRNSADGSSLKVDLAQEDDSSYVGASAAQGSVVMPSRDAVLQACVVTSGLLAALGAGIRQVSHIAFMEGLPVTDCTKEVTFGFEMWHLELITGLVILISSSRYLLLKTWPDFAESSEAANQQVLTSLESLDYPIVAFFPGISEELLFRGALMPVIGLNWTSVLVVASIFGVLHLGSGRKYSFAVWATFVGFMYGWATIASGSIVVPMVSHAVNNLVGGILWRFDSDSSKREPR</sequence>
<dbReference type="GO" id="GO:0080120">
    <property type="term" value="P:CAAX-box protein maturation"/>
    <property type="evidence" value="ECO:0007669"/>
    <property type="project" value="UniProtKB-ARBA"/>
</dbReference>
<dbReference type="STRING" id="22663.A0A2I0HLJ4"/>
<accession>A0A2I0HLJ4</accession>
<dbReference type="PANTHER" id="PTHR43592:SF7">
    <property type="entry name" value="CAAX AMINO TERMINAL PROTEASE FAMILY PROTEIN"/>
    <property type="match status" value="1"/>
</dbReference>
<dbReference type="EMBL" id="PGOL01007536">
    <property type="protein sequence ID" value="PKI32531.1"/>
    <property type="molecule type" value="Genomic_DNA"/>
</dbReference>
<dbReference type="Proteomes" id="UP000233551">
    <property type="component" value="Unassembled WGS sequence"/>
</dbReference>
<name>A0A2I0HLJ4_PUNGR</name>